<dbReference type="EMBL" id="GBRH01254799">
    <property type="protein sequence ID" value="JAD43096.1"/>
    <property type="molecule type" value="Transcribed_RNA"/>
</dbReference>
<feature type="transmembrane region" description="Helical" evidence="1">
    <location>
        <begin position="7"/>
        <end position="26"/>
    </location>
</feature>
<keyword evidence="1" id="KW-1133">Transmembrane helix</keyword>
<protein>
    <submittedName>
        <fullName evidence="2">Uncharacterized protein</fullName>
    </submittedName>
</protein>
<evidence type="ECO:0000256" key="1">
    <source>
        <dbReference type="SAM" id="Phobius"/>
    </source>
</evidence>
<reference evidence="2" key="1">
    <citation type="submission" date="2014-09" db="EMBL/GenBank/DDBJ databases">
        <authorList>
            <person name="Magalhaes I.L.F."/>
            <person name="Oliveira U."/>
            <person name="Santos F.R."/>
            <person name="Vidigal T.H.D.A."/>
            <person name="Brescovit A.D."/>
            <person name="Santos A.J."/>
        </authorList>
    </citation>
    <scope>NUCLEOTIDE SEQUENCE</scope>
    <source>
        <tissue evidence="2">Shoot tissue taken approximately 20 cm above the soil surface</tissue>
    </source>
</reference>
<accession>A0A0A8ZWA8</accession>
<proteinExistence type="predicted"/>
<keyword evidence="1" id="KW-0812">Transmembrane</keyword>
<name>A0A0A8ZWA8_ARUDO</name>
<sequence>MIQKNSCIGAFGLVCWTLNGFVMWISNWEVSLWRWTGGSNQMGTVFSMPYLH</sequence>
<organism evidence="2">
    <name type="scientific">Arundo donax</name>
    <name type="common">Giant reed</name>
    <name type="synonym">Donax arundinaceus</name>
    <dbReference type="NCBI Taxonomy" id="35708"/>
    <lineage>
        <taxon>Eukaryota</taxon>
        <taxon>Viridiplantae</taxon>
        <taxon>Streptophyta</taxon>
        <taxon>Embryophyta</taxon>
        <taxon>Tracheophyta</taxon>
        <taxon>Spermatophyta</taxon>
        <taxon>Magnoliopsida</taxon>
        <taxon>Liliopsida</taxon>
        <taxon>Poales</taxon>
        <taxon>Poaceae</taxon>
        <taxon>PACMAD clade</taxon>
        <taxon>Arundinoideae</taxon>
        <taxon>Arundineae</taxon>
        <taxon>Arundo</taxon>
    </lineage>
</organism>
<keyword evidence="1" id="KW-0472">Membrane</keyword>
<evidence type="ECO:0000313" key="2">
    <source>
        <dbReference type="EMBL" id="JAD43096.1"/>
    </source>
</evidence>
<reference evidence="2" key="2">
    <citation type="journal article" date="2015" name="Data Brief">
        <title>Shoot transcriptome of the giant reed, Arundo donax.</title>
        <authorList>
            <person name="Barrero R.A."/>
            <person name="Guerrero F.D."/>
            <person name="Moolhuijzen P."/>
            <person name="Goolsby J.A."/>
            <person name="Tidwell J."/>
            <person name="Bellgard S.E."/>
            <person name="Bellgard M.I."/>
        </authorList>
    </citation>
    <scope>NUCLEOTIDE SEQUENCE</scope>
    <source>
        <tissue evidence="2">Shoot tissue taken approximately 20 cm above the soil surface</tissue>
    </source>
</reference>
<dbReference type="AlphaFoldDB" id="A0A0A8ZWA8"/>